<evidence type="ECO:0000313" key="9">
    <source>
        <dbReference type="EMBL" id="AXR78116.1"/>
    </source>
</evidence>
<evidence type="ECO:0000256" key="3">
    <source>
        <dbReference type="ARBA" id="ARBA00022692"/>
    </source>
</evidence>
<feature type="transmembrane region" description="Helical" evidence="6">
    <location>
        <begin position="325"/>
        <end position="356"/>
    </location>
</feature>
<proteinExistence type="predicted"/>
<dbReference type="InterPro" id="IPR003838">
    <property type="entry name" value="ABC3_permease_C"/>
</dbReference>
<dbReference type="GO" id="GO:0098797">
    <property type="term" value="C:plasma membrane protein complex"/>
    <property type="evidence" value="ECO:0007669"/>
    <property type="project" value="TreeGrafter"/>
</dbReference>
<feature type="domain" description="ABC3 transporter permease C-terminal" evidence="7">
    <location>
        <begin position="286"/>
        <end position="400"/>
    </location>
</feature>
<keyword evidence="11" id="KW-1185">Reference proteome</keyword>
<evidence type="ECO:0000256" key="6">
    <source>
        <dbReference type="SAM" id="Phobius"/>
    </source>
</evidence>
<evidence type="ECO:0000256" key="4">
    <source>
        <dbReference type="ARBA" id="ARBA00022989"/>
    </source>
</evidence>
<feature type="transmembrane region" description="Helical" evidence="6">
    <location>
        <begin position="29"/>
        <end position="55"/>
    </location>
</feature>
<dbReference type="EMBL" id="CP024047">
    <property type="protein sequence ID" value="AXR78116.1"/>
    <property type="molecule type" value="Genomic_DNA"/>
</dbReference>
<dbReference type="PANTHER" id="PTHR30489:SF0">
    <property type="entry name" value="LIPOPROTEIN-RELEASING SYSTEM TRANSMEMBRANE PROTEIN LOLE"/>
    <property type="match status" value="1"/>
</dbReference>
<dbReference type="EMBL" id="CP027033">
    <property type="protein sequence ID" value="AXR81895.1"/>
    <property type="molecule type" value="Genomic_DNA"/>
</dbReference>
<keyword evidence="5 6" id="KW-0472">Membrane</keyword>
<dbReference type="InterPro" id="IPR051447">
    <property type="entry name" value="Lipoprotein-release_system"/>
</dbReference>
<evidence type="ECO:0000259" key="7">
    <source>
        <dbReference type="Pfam" id="PF02687"/>
    </source>
</evidence>
<organism evidence="10 11">
    <name type="scientific">Natrarchaeobaculum sulfurireducens</name>
    <dbReference type="NCBI Taxonomy" id="2044521"/>
    <lineage>
        <taxon>Archaea</taxon>
        <taxon>Methanobacteriati</taxon>
        <taxon>Methanobacteriota</taxon>
        <taxon>Stenosarchaea group</taxon>
        <taxon>Halobacteria</taxon>
        <taxon>Halobacteriales</taxon>
        <taxon>Natrialbaceae</taxon>
        <taxon>Natrarchaeobaculum</taxon>
    </lineage>
</organism>
<dbReference type="OrthoDB" id="163559at2157"/>
<comment type="subcellular location">
    <subcellularLocation>
        <location evidence="1">Cell membrane</location>
        <topology evidence="1">Multi-pass membrane protein</topology>
    </subcellularLocation>
</comment>
<gene>
    <name evidence="9" type="ORF">AArc1_1792</name>
    <name evidence="10" type="ORF">AArcMg_1888</name>
</gene>
<dbReference type="PANTHER" id="PTHR30489">
    <property type="entry name" value="LIPOPROTEIN-RELEASING SYSTEM TRANSMEMBRANE PROTEIN LOLE"/>
    <property type="match status" value="1"/>
</dbReference>
<sequence>MSASGTYVRLCAVFGIAVATLHRSPGRTILSIFAVTLAVLSVTLLASLGVGVVAMGEDGLDSADRDIWISSDPVDPSASGTENPIVGSHELSVELSQRDDVRAAAPIAMHEVYLGTDPEDLERQPAVGVQSTHDGFGFEEGGGFDTYTEVYENGRASEPTAEEIVLDPVVAESHDVEVGDTVYVGTSRETADDNVFTVVGTSEYYSQFLGSETVTIPLGDLQAIAGTTGTDRATFVTAALEDDADSDAVAADLSEAHPEYDIRTSDEQVGAFLEERPLVLASGVTLVGLAVVGGLVLTTNLFALVTAQQRDELAALRALGLSRRLLAGTVGAQGALVGLVGGLVGLALTPLVARALNHVSRSVIGFEDVLRTPPEVYAIGLALAFVVGSFVAVVTGWRAGRYARIEHLEE</sequence>
<keyword evidence="2" id="KW-1003">Cell membrane</keyword>
<accession>A0A346PF21</accession>
<dbReference type="RefSeq" id="WP_117364221.1">
    <property type="nucleotide sequence ID" value="NZ_CP024047.1"/>
</dbReference>
<feature type="transmembrane region" description="Helical" evidence="6">
    <location>
        <begin position="6"/>
        <end position="22"/>
    </location>
</feature>
<dbReference type="AlphaFoldDB" id="A0A346PQV0"/>
<dbReference type="Proteomes" id="UP000258707">
    <property type="component" value="Chromosome"/>
</dbReference>
<dbReference type="InterPro" id="IPR025857">
    <property type="entry name" value="MacB_PCD"/>
</dbReference>
<feature type="domain" description="MacB-like periplasmic core" evidence="8">
    <location>
        <begin position="28"/>
        <end position="255"/>
    </location>
</feature>
<evidence type="ECO:0000256" key="5">
    <source>
        <dbReference type="ARBA" id="ARBA00023136"/>
    </source>
</evidence>
<dbReference type="Pfam" id="PF12704">
    <property type="entry name" value="MacB_PCD"/>
    <property type="match status" value="1"/>
</dbReference>
<keyword evidence="3 6" id="KW-0812">Transmembrane</keyword>
<evidence type="ECO:0000313" key="10">
    <source>
        <dbReference type="EMBL" id="AXR81895.1"/>
    </source>
</evidence>
<protein>
    <submittedName>
        <fullName evidence="9">ABC-type antimicrobial peptide transport system,permease component</fullName>
    </submittedName>
    <submittedName>
        <fullName evidence="10">Putative ABC transporter integral membrane protein</fullName>
    </submittedName>
</protein>
<evidence type="ECO:0000313" key="12">
    <source>
        <dbReference type="Proteomes" id="UP000258707"/>
    </source>
</evidence>
<dbReference type="Pfam" id="PF02687">
    <property type="entry name" value="FtsX"/>
    <property type="match status" value="1"/>
</dbReference>
<evidence type="ECO:0000256" key="1">
    <source>
        <dbReference type="ARBA" id="ARBA00004651"/>
    </source>
</evidence>
<name>A0A346PQV0_9EURY</name>
<reference evidence="11" key="2">
    <citation type="submission" date="2018-02" db="EMBL/GenBank/DDBJ databases">
        <title>Phenotypic and genomic properties of facultatively anaerobic sulfur-reducing natronoarchaea from hypersaline soda lakes.</title>
        <authorList>
            <person name="Sorokin D.Y."/>
            <person name="Kublanov I.V."/>
            <person name="Roman P."/>
            <person name="Sinninghe Damste J.S."/>
            <person name="Golyshin P.N."/>
            <person name="Rojo D."/>
            <person name="Ciordia S."/>
            <person name="Mena M.D.C."/>
            <person name="Ferrer M."/>
            <person name="Messina E."/>
            <person name="Smedile F."/>
            <person name="La Spada G."/>
            <person name="La Cono V."/>
            <person name="Yakimov M.M."/>
        </authorList>
    </citation>
    <scope>NUCLEOTIDE SEQUENCE [LARGE SCALE GENOMIC DNA]</scope>
    <source>
        <strain evidence="11">AArc-Mg</strain>
    </source>
</reference>
<evidence type="ECO:0000259" key="8">
    <source>
        <dbReference type="Pfam" id="PF12704"/>
    </source>
</evidence>
<keyword evidence="4 6" id="KW-1133">Transmembrane helix</keyword>
<dbReference type="KEGG" id="nan:AArc1_1792"/>
<dbReference type="GO" id="GO:0044874">
    <property type="term" value="P:lipoprotein localization to outer membrane"/>
    <property type="evidence" value="ECO:0007669"/>
    <property type="project" value="TreeGrafter"/>
</dbReference>
<feature type="transmembrane region" description="Helical" evidence="6">
    <location>
        <begin position="278"/>
        <end position="304"/>
    </location>
</feature>
<dbReference type="Proteomes" id="UP000258613">
    <property type="component" value="Chromosome"/>
</dbReference>
<evidence type="ECO:0000256" key="2">
    <source>
        <dbReference type="ARBA" id="ARBA00022475"/>
    </source>
</evidence>
<accession>A0A346PQV0</accession>
<reference evidence="10" key="3">
    <citation type="journal article" date="2019" name="Int. J. Syst. Evol. Microbiol.">
        <title>Natronolimnobius sulfurireducens sp. nov. and Halalkaliarchaeum desulfuricum gen. nov., sp. nov., the first sulfur-respiring alkaliphilic haloarchaea from hypersaline alkaline lakes.</title>
        <authorList>
            <person name="Sorokin D.Y."/>
            <person name="Yakimov M."/>
            <person name="Messina E."/>
            <person name="Merkel A.Y."/>
            <person name="Bale N.J."/>
            <person name="Sinninghe Damste J.S."/>
        </authorList>
    </citation>
    <scope>NUCLEOTIDE SEQUENCE</scope>
    <source>
        <strain evidence="10">AArc-Mg</strain>
        <strain evidence="9">AArc1</strain>
    </source>
</reference>
<dbReference type="KEGG" id="nag:AArcMg_1888"/>
<dbReference type="GeneID" id="37642379"/>
<feature type="transmembrane region" description="Helical" evidence="6">
    <location>
        <begin position="376"/>
        <end position="397"/>
    </location>
</feature>
<reference evidence="12" key="1">
    <citation type="submission" date="2017-10" db="EMBL/GenBank/DDBJ databases">
        <title>Phenotypic and genomic properties of facultatively anaerobic sulfur-reducing natronoarchaea from hypersaline soda lakes.</title>
        <authorList>
            <person name="Sorokin D.Y."/>
            <person name="Kublanov I.V."/>
            <person name="Roman P."/>
            <person name="Sinninghe Damste J.S."/>
            <person name="Golyshin P.N."/>
            <person name="Rojo D."/>
            <person name="Ciordia S."/>
            <person name="Mena Md.C."/>
            <person name="Ferrer M."/>
            <person name="Messina E."/>
            <person name="Smedile F."/>
            <person name="La Spada G."/>
            <person name="La Cono V."/>
            <person name="Yakimov M.M."/>
        </authorList>
    </citation>
    <scope>NUCLEOTIDE SEQUENCE [LARGE SCALE GENOMIC DNA]</scope>
    <source>
        <strain evidence="12">AArc1</strain>
    </source>
</reference>
<evidence type="ECO:0000313" key="11">
    <source>
        <dbReference type="Proteomes" id="UP000258613"/>
    </source>
</evidence>